<feature type="signal peptide" evidence="1">
    <location>
        <begin position="1"/>
        <end position="20"/>
    </location>
</feature>
<dbReference type="EMBL" id="JAVIIP010000002">
    <property type="protein sequence ID" value="MDX8536769.1"/>
    <property type="molecule type" value="Genomic_DNA"/>
</dbReference>
<protein>
    <submittedName>
        <fullName evidence="2">Uncharacterized protein</fullName>
    </submittedName>
</protein>
<organism evidence="2 3">
    <name type="scientific">Mesorhizobium abyssinicae</name>
    <dbReference type="NCBI Taxonomy" id="1209958"/>
    <lineage>
        <taxon>Bacteria</taxon>
        <taxon>Pseudomonadati</taxon>
        <taxon>Pseudomonadota</taxon>
        <taxon>Alphaproteobacteria</taxon>
        <taxon>Hyphomicrobiales</taxon>
        <taxon>Phyllobacteriaceae</taxon>
        <taxon>Mesorhizobium</taxon>
    </lineage>
</organism>
<sequence>MISILYRFILACLFLPWLWAAAGAQNASFPELSSAVPGHNGITYLDLANMVAPVLAGTSPIKIRPISGEADDEAPPSTGDLSSAAVLDIKAGGGERLTMLFDLGQASDSAEGFAVLALYDLGSKPKLLDAVNVATDRSTFFREPARLSISAGDDAVVITSTHFNSNQGYVSTLLLMVRNDRFELVDTINTFDEHYCYKRTQDLAFKTLADGRRYAAIKATVTDATVPGEDCEGEQPKASSHKISVTYRWSKKASRYVPGSKAFERLSAENEKRF</sequence>
<comment type="caution">
    <text evidence="2">The sequence shown here is derived from an EMBL/GenBank/DDBJ whole genome shotgun (WGS) entry which is preliminary data.</text>
</comment>
<reference evidence="2 3" key="1">
    <citation type="submission" date="2023-08" db="EMBL/GenBank/DDBJ databases">
        <title>Implementing the SeqCode for naming new Mesorhizobium species isolated from Vachellia karroo root nodules.</title>
        <authorList>
            <person name="Van Lill M."/>
        </authorList>
    </citation>
    <scope>NUCLEOTIDE SEQUENCE [LARGE SCALE GENOMIC DNA]</scope>
    <source>
        <strain evidence="2 3">VK4B</strain>
    </source>
</reference>
<dbReference type="Proteomes" id="UP001276564">
    <property type="component" value="Unassembled WGS sequence"/>
</dbReference>
<evidence type="ECO:0000313" key="2">
    <source>
        <dbReference type="EMBL" id="MDX8536769.1"/>
    </source>
</evidence>
<evidence type="ECO:0000256" key="1">
    <source>
        <dbReference type="SAM" id="SignalP"/>
    </source>
</evidence>
<feature type="chain" id="PRO_5045295130" evidence="1">
    <location>
        <begin position="21"/>
        <end position="274"/>
    </location>
</feature>
<dbReference type="RefSeq" id="WP_320319713.1">
    <property type="nucleotide sequence ID" value="NZ_JAVIIP010000002.1"/>
</dbReference>
<keyword evidence="3" id="KW-1185">Reference proteome</keyword>
<accession>A0ABU5AHL2</accession>
<name>A0ABU5AHL2_9HYPH</name>
<gene>
    <name evidence="2" type="ORF">RFM23_03940</name>
</gene>
<keyword evidence="1" id="KW-0732">Signal</keyword>
<proteinExistence type="predicted"/>
<evidence type="ECO:0000313" key="3">
    <source>
        <dbReference type="Proteomes" id="UP001276564"/>
    </source>
</evidence>